<proteinExistence type="predicted"/>
<keyword evidence="2" id="KW-1185">Reference proteome</keyword>
<dbReference type="Proteomes" id="UP001165083">
    <property type="component" value="Unassembled WGS sequence"/>
</dbReference>
<organism evidence="1 2">
    <name type="scientific">Phytophthora lilii</name>
    <dbReference type="NCBI Taxonomy" id="2077276"/>
    <lineage>
        <taxon>Eukaryota</taxon>
        <taxon>Sar</taxon>
        <taxon>Stramenopiles</taxon>
        <taxon>Oomycota</taxon>
        <taxon>Peronosporomycetes</taxon>
        <taxon>Peronosporales</taxon>
        <taxon>Peronosporaceae</taxon>
        <taxon>Phytophthora</taxon>
    </lineage>
</organism>
<comment type="caution">
    <text evidence="1">The sequence shown here is derived from an EMBL/GenBank/DDBJ whole genome shotgun (WGS) entry which is preliminary data.</text>
</comment>
<dbReference type="OrthoDB" id="165301at2759"/>
<gene>
    <name evidence="1" type="ORF">Plil01_001414300</name>
</gene>
<dbReference type="EMBL" id="BSXW01001048">
    <property type="protein sequence ID" value="GMF33143.1"/>
    <property type="molecule type" value="Genomic_DNA"/>
</dbReference>
<dbReference type="Gene3D" id="1.10.340.70">
    <property type="match status" value="1"/>
</dbReference>
<evidence type="ECO:0000313" key="1">
    <source>
        <dbReference type="EMBL" id="GMF33143.1"/>
    </source>
</evidence>
<protein>
    <submittedName>
        <fullName evidence="1">Unnamed protein product</fullName>
    </submittedName>
</protein>
<reference evidence="1" key="1">
    <citation type="submission" date="2023-04" db="EMBL/GenBank/DDBJ databases">
        <title>Phytophthora lilii NBRC 32176.</title>
        <authorList>
            <person name="Ichikawa N."/>
            <person name="Sato H."/>
            <person name="Tonouchi N."/>
        </authorList>
    </citation>
    <scope>NUCLEOTIDE SEQUENCE</scope>
    <source>
        <strain evidence="1">NBRC 32176</strain>
    </source>
</reference>
<sequence>MQLNATSVVNATAPLSWTKPRKRCTRKLMPKDPAYKKIWKTGHASNDYEVQEGLIYLKSEGTVRRLCVPNHRKLRLDVIHNIHDAAIMAHAGVRRTQLAAAQWYF</sequence>
<dbReference type="AlphaFoldDB" id="A0A9W7CHE0"/>
<accession>A0A9W7CHE0</accession>
<evidence type="ECO:0000313" key="2">
    <source>
        <dbReference type="Proteomes" id="UP001165083"/>
    </source>
</evidence>
<name>A0A9W7CHE0_9STRA</name>